<proteinExistence type="predicted"/>
<dbReference type="EMBL" id="CP099426">
    <property type="protein sequence ID" value="USW56679.1"/>
    <property type="molecule type" value="Genomic_DNA"/>
</dbReference>
<reference evidence="1" key="1">
    <citation type="submission" date="2022-06" db="EMBL/GenBank/DDBJ databases">
        <title>Complete genome sequences of two strains of the flax pathogen Septoria linicola.</title>
        <authorList>
            <person name="Lapalu N."/>
            <person name="Simon A."/>
            <person name="Demenou B."/>
            <person name="Paumier D."/>
            <person name="Guillot M.-P."/>
            <person name="Gout L."/>
            <person name="Valade R."/>
        </authorList>
    </citation>
    <scope>NUCLEOTIDE SEQUENCE</scope>
    <source>
        <strain evidence="1">SE15195</strain>
    </source>
</reference>
<accession>A0A9Q9AX69</accession>
<sequence length="115" mass="12398">MCTQALIWCSCGHGEFLPIHGLNERCPLPPVKPLPGSPLAAKIEANQNGVLESLLRDPSSWPDDGEEVIASLDVDYGELFEEAVGDGTVPDEMEDVLSGGFMESELGPDLQMRCL</sequence>
<gene>
    <name evidence="1" type="ORF">Slin15195_G099980</name>
</gene>
<protein>
    <submittedName>
        <fullName evidence="1">Uncharacterized protein</fullName>
    </submittedName>
</protein>
<dbReference type="AlphaFoldDB" id="A0A9Q9AX69"/>
<dbReference type="Proteomes" id="UP001056384">
    <property type="component" value="Chromosome 9"/>
</dbReference>
<evidence type="ECO:0000313" key="1">
    <source>
        <dbReference type="EMBL" id="USW56679.1"/>
    </source>
</evidence>
<organism evidence="1 2">
    <name type="scientific">Septoria linicola</name>
    <dbReference type="NCBI Taxonomy" id="215465"/>
    <lineage>
        <taxon>Eukaryota</taxon>
        <taxon>Fungi</taxon>
        <taxon>Dikarya</taxon>
        <taxon>Ascomycota</taxon>
        <taxon>Pezizomycotina</taxon>
        <taxon>Dothideomycetes</taxon>
        <taxon>Dothideomycetidae</taxon>
        <taxon>Mycosphaerellales</taxon>
        <taxon>Mycosphaerellaceae</taxon>
        <taxon>Septoria</taxon>
    </lineage>
</organism>
<keyword evidence="2" id="KW-1185">Reference proteome</keyword>
<evidence type="ECO:0000313" key="2">
    <source>
        <dbReference type="Proteomes" id="UP001056384"/>
    </source>
</evidence>
<name>A0A9Q9AX69_9PEZI</name>